<evidence type="ECO:0000313" key="2">
    <source>
        <dbReference type="EMBL" id="MFB9818856.1"/>
    </source>
</evidence>
<evidence type="ECO:0000256" key="1">
    <source>
        <dbReference type="SAM" id="MobiDB-lite"/>
    </source>
</evidence>
<keyword evidence="3" id="KW-1185">Reference proteome</keyword>
<dbReference type="Proteomes" id="UP001589702">
    <property type="component" value="Unassembled WGS sequence"/>
</dbReference>
<gene>
    <name evidence="2" type="ORF">ACFFP1_05010</name>
</gene>
<accession>A0ABV5XWR0</accession>
<evidence type="ECO:0000313" key="3">
    <source>
        <dbReference type="Proteomes" id="UP001589702"/>
    </source>
</evidence>
<sequence length="157" mass="16598">MIPVTLDSAERACLASIADLLIPRGSKMPSASEADVPGAGIDKVFSVRPDLINRVRAALIELGTDIPGTFYELDDKRTAHFGALAEAVTAAYYLNPTVQERVGYSTRSEIPIEFDDDLAELTSAVLSRGPIYRPTPVALAPGESPAASPQPTTKAAS</sequence>
<dbReference type="RefSeq" id="WP_234748614.1">
    <property type="nucleotide sequence ID" value="NZ_BAAAWN010000001.1"/>
</dbReference>
<name>A0ABV5XWR0_ARTRM</name>
<proteinExistence type="predicted"/>
<reference evidence="2 3" key="1">
    <citation type="submission" date="2024-09" db="EMBL/GenBank/DDBJ databases">
        <authorList>
            <person name="Sun Q."/>
            <person name="Mori K."/>
        </authorList>
    </citation>
    <scope>NUCLEOTIDE SEQUENCE [LARGE SCALE GENOMIC DNA]</scope>
    <source>
        <strain evidence="2 3">JCM 1334</strain>
    </source>
</reference>
<feature type="region of interest" description="Disordered" evidence="1">
    <location>
        <begin position="136"/>
        <end position="157"/>
    </location>
</feature>
<dbReference type="EMBL" id="JBHMBC010000007">
    <property type="protein sequence ID" value="MFB9818856.1"/>
    <property type="molecule type" value="Genomic_DNA"/>
</dbReference>
<feature type="compositionally biased region" description="Polar residues" evidence="1">
    <location>
        <begin position="147"/>
        <end position="157"/>
    </location>
</feature>
<comment type="caution">
    <text evidence="2">The sequence shown here is derived from an EMBL/GenBank/DDBJ whole genome shotgun (WGS) entry which is preliminary data.</text>
</comment>
<organism evidence="2 3">
    <name type="scientific">Arthrobacter ramosus</name>
    <dbReference type="NCBI Taxonomy" id="1672"/>
    <lineage>
        <taxon>Bacteria</taxon>
        <taxon>Bacillati</taxon>
        <taxon>Actinomycetota</taxon>
        <taxon>Actinomycetes</taxon>
        <taxon>Micrococcales</taxon>
        <taxon>Micrococcaceae</taxon>
        <taxon>Arthrobacter</taxon>
    </lineage>
</organism>
<protein>
    <submittedName>
        <fullName evidence="2">Uncharacterized protein</fullName>
    </submittedName>
</protein>